<reference evidence="6" key="2">
    <citation type="journal article" date="2021" name="PeerJ">
        <title>Extensive microbial diversity within the chicken gut microbiome revealed by metagenomics and culture.</title>
        <authorList>
            <person name="Gilroy R."/>
            <person name="Ravi A."/>
            <person name="Getino M."/>
            <person name="Pursley I."/>
            <person name="Horton D.L."/>
            <person name="Alikhan N.F."/>
            <person name="Baker D."/>
            <person name="Gharbi K."/>
            <person name="Hall N."/>
            <person name="Watson M."/>
            <person name="Adriaenssens E.M."/>
            <person name="Foster-Nyarko E."/>
            <person name="Jarju S."/>
            <person name="Secka A."/>
            <person name="Antonio M."/>
            <person name="Oren A."/>
            <person name="Chaudhuri R.R."/>
            <person name="La Ragione R."/>
            <person name="Hildebrand F."/>
            <person name="Pallen M.J."/>
        </authorList>
    </citation>
    <scope>NUCLEOTIDE SEQUENCE</scope>
    <source>
        <strain evidence="6">CHK123-3438</strain>
    </source>
</reference>
<proteinExistence type="inferred from homology"/>
<name>A0A9D1KEJ0_9FIRM</name>
<evidence type="ECO:0000256" key="3">
    <source>
        <dbReference type="ARBA" id="ARBA00022801"/>
    </source>
</evidence>
<dbReference type="PANTHER" id="PTHR39181:SF1">
    <property type="entry name" value="TYROSINE-PROTEIN PHOSPHATASE YWQE"/>
    <property type="match status" value="1"/>
</dbReference>
<dbReference type="InterPro" id="IPR016195">
    <property type="entry name" value="Pol/histidinol_Pase-like"/>
</dbReference>
<dbReference type="PIRSF" id="PIRSF016557">
    <property type="entry name" value="Caps_synth_CpsB"/>
    <property type="match status" value="1"/>
</dbReference>
<keyword evidence="4" id="KW-0904">Protein phosphatase</keyword>
<accession>A0A9D1KEJ0</accession>
<comment type="caution">
    <text evidence="6">The sequence shown here is derived from an EMBL/GenBank/DDBJ whole genome shotgun (WGS) entry which is preliminary data.</text>
</comment>
<dbReference type="SUPFAM" id="SSF89550">
    <property type="entry name" value="PHP domain-like"/>
    <property type="match status" value="1"/>
</dbReference>
<dbReference type="Proteomes" id="UP000886860">
    <property type="component" value="Unassembled WGS sequence"/>
</dbReference>
<dbReference type="InterPro" id="IPR016667">
    <property type="entry name" value="Caps_polysacc_synth_CpsB/CapC"/>
</dbReference>
<evidence type="ECO:0000256" key="4">
    <source>
        <dbReference type="ARBA" id="ARBA00022912"/>
    </source>
</evidence>
<dbReference type="GO" id="GO:0030145">
    <property type="term" value="F:manganese ion binding"/>
    <property type="evidence" value="ECO:0007669"/>
    <property type="project" value="InterPro"/>
</dbReference>
<evidence type="ECO:0000256" key="5">
    <source>
        <dbReference type="ARBA" id="ARBA00051722"/>
    </source>
</evidence>
<evidence type="ECO:0000313" key="6">
    <source>
        <dbReference type="EMBL" id="HIT40735.1"/>
    </source>
</evidence>
<gene>
    <name evidence="6" type="ORF">IAB60_01325</name>
</gene>
<comment type="similarity">
    <text evidence="1">Belongs to the metallo-dependent hydrolases superfamily. CpsB/CapC family.</text>
</comment>
<dbReference type="PANTHER" id="PTHR39181">
    <property type="entry name" value="TYROSINE-PROTEIN PHOSPHATASE YWQE"/>
    <property type="match status" value="1"/>
</dbReference>
<organism evidence="6 7">
    <name type="scientific">Candidatus Caccovicinus merdipullorum</name>
    <dbReference type="NCBI Taxonomy" id="2840724"/>
    <lineage>
        <taxon>Bacteria</taxon>
        <taxon>Bacillati</taxon>
        <taxon>Bacillota</taxon>
        <taxon>Clostridia</taxon>
        <taxon>Eubacteriales</taxon>
        <taxon>Candidatus Caccovicinus</taxon>
    </lineage>
</organism>
<dbReference type="Gene3D" id="3.20.20.140">
    <property type="entry name" value="Metal-dependent hydrolases"/>
    <property type="match status" value="1"/>
</dbReference>
<reference evidence="6" key="1">
    <citation type="submission" date="2020-10" db="EMBL/GenBank/DDBJ databases">
        <authorList>
            <person name="Gilroy R."/>
        </authorList>
    </citation>
    <scope>NUCLEOTIDE SEQUENCE</scope>
    <source>
        <strain evidence="6">CHK123-3438</strain>
    </source>
</reference>
<keyword evidence="3" id="KW-0378">Hydrolase</keyword>
<dbReference type="GO" id="GO:0004725">
    <property type="term" value="F:protein tyrosine phosphatase activity"/>
    <property type="evidence" value="ECO:0007669"/>
    <property type="project" value="UniProtKB-EC"/>
</dbReference>
<dbReference type="Pfam" id="PF19567">
    <property type="entry name" value="CpsB_CapC"/>
    <property type="match status" value="1"/>
</dbReference>
<dbReference type="EMBL" id="DVKS01000024">
    <property type="protein sequence ID" value="HIT40735.1"/>
    <property type="molecule type" value="Genomic_DNA"/>
</dbReference>
<sequence length="236" mass="26422">MIDLHAHILPQVDDGADSMEETMRMIAMAYEQGFRRIIATPHYRADGTNKSIEELTEILDQVRAAAGNRFPGLSLGLGQEVQYFEGIVEALSRQEILTIAGSRYILVEFSYGASWNTVYRGVRKLLAAGCCPVIAHVERYAELRKEGRLEQLAGAGGILQMNFSSLTGKIWNSSVRWCRKQVLGGRIHVLSTDCHNSVSRKPDVREAMTWLQKSCSAGQIQEMTSRNAENMLKEKM</sequence>
<evidence type="ECO:0000256" key="1">
    <source>
        <dbReference type="ARBA" id="ARBA00005750"/>
    </source>
</evidence>
<dbReference type="AlphaFoldDB" id="A0A9D1KEJ0"/>
<protein>
    <recommendedName>
        <fullName evidence="2">protein-tyrosine-phosphatase</fullName>
        <ecNumber evidence="2">3.1.3.48</ecNumber>
    </recommendedName>
</protein>
<comment type="catalytic activity">
    <reaction evidence="5">
        <text>O-phospho-L-tyrosyl-[protein] + H2O = L-tyrosyl-[protein] + phosphate</text>
        <dbReference type="Rhea" id="RHEA:10684"/>
        <dbReference type="Rhea" id="RHEA-COMP:10136"/>
        <dbReference type="Rhea" id="RHEA-COMP:20101"/>
        <dbReference type="ChEBI" id="CHEBI:15377"/>
        <dbReference type="ChEBI" id="CHEBI:43474"/>
        <dbReference type="ChEBI" id="CHEBI:46858"/>
        <dbReference type="ChEBI" id="CHEBI:61978"/>
        <dbReference type="EC" id="3.1.3.48"/>
    </reaction>
</comment>
<evidence type="ECO:0000313" key="7">
    <source>
        <dbReference type="Proteomes" id="UP000886860"/>
    </source>
</evidence>
<evidence type="ECO:0000256" key="2">
    <source>
        <dbReference type="ARBA" id="ARBA00013064"/>
    </source>
</evidence>
<dbReference type="EC" id="3.1.3.48" evidence="2"/>